<keyword evidence="2 5" id="KW-0479">Metal-binding</keyword>
<keyword evidence="5 6" id="KW-0349">Heme</keyword>
<evidence type="ECO:0000256" key="6">
    <source>
        <dbReference type="RuleBase" id="RU000461"/>
    </source>
</evidence>
<evidence type="ECO:0000256" key="4">
    <source>
        <dbReference type="ARBA" id="ARBA00023004"/>
    </source>
</evidence>
<dbReference type="Pfam" id="PF00067">
    <property type="entry name" value="p450"/>
    <property type="match status" value="1"/>
</dbReference>
<keyword evidence="4 5" id="KW-0408">Iron</keyword>
<evidence type="ECO:0000313" key="7">
    <source>
        <dbReference type="EMBL" id="KIS70895.1"/>
    </source>
</evidence>
<dbReference type="GO" id="GO:0016705">
    <property type="term" value="F:oxidoreductase activity, acting on paired donors, with incorporation or reduction of molecular oxygen"/>
    <property type="evidence" value="ECO:0007669"/>
    <property type="project" value="InterPro"/>
</dbReference>
<dbReference type="OMA" id="FRIAPWH"/>
<dbReference type="PRINTS" id="PR00463">
    <property type="entry name" value="EP450I"/>
</dbReference>
<keyword evidence="3 6" id="KW-0560">Oxidoreductase</keyword>
<dbReference type="OrthoDB" id="1470350at2759"/>
<dbReference type="VEuPathDB" id="FungiDB:UMAG_06473"/>
<dbReference type="Gene3D" id="1.10.630.10">
    <property type="entry name" value="Cytochrome P450"/>
    <property type="match status" value="1"/>
</dbReference>
<dbReference type="PROSITE" id="PS00086">
    <property type="entry name" value="CYTOCHROME_P450"/>
    <property type="match status" value="1"/>
</dbReference>
<dbReference type="PANTHER" id="PTHR24296">
    <property type="entry name" value="CYTOCHROME P450"/>
    <property type="match status" value="1"/>
</dbReference>
<evidence type="ECO:0000256" key="5">
    <source>
        <dbReference type="PIRSR" id="PIRSR602401-1"/>
    </source>
</evidence>
<dbReference type="GeneID" id="23566051"/>
<dbReference type="SUPFAM" id="SSF48264">
    <property type="entry name" value="Cytochrome P450"/>
    <property type="match status" value="1"/>
</dbReference>
<keyword evidence="6" id="KW-0503">Monooxygenase</keyword>
<dbReference type="InterPro" id="IPR017972">
    <property type="entry name" value="Cyt_P450_CS"/>
</dbReference>
<dbReference type="InterPro" id="IPR036396">
    <property type="entry name" value="Cyt_P450_sf"/>
</dbReference>
<reference evidence="7 8" key="1">
    <citation type="journal article" date="2006" name="Nature">
        <title>Insights from the genome of the biotrophic fungal plant pathogen Ustilago maydis.</title>
        <authorList>
            <person name="Kamper J."/>
            <person name="Kahmann R."/>
            <person name="Bolker M."/>
            <person name="Ma L.J."/>
            <person name="Brefort T."/>
            <person name="Saville B.J."/>
            <person name="Banuett F."/>
            <person name="Kronstad J.W."/>
            <person name="Gold S.E."/>
            <person name="Muller O."/>
            <person name="Perlin M.H."/>
            <person name="Wosten H.A."/>
            <person name="de Vries R."/>
            <person name="Ruiz-Herrera J."/>
            <person name="Reynaga-Pena C.G."/>
            <person name="Snetselaar K."/>
            <person name="McCann M."/>
            <person name="Perez-Martin J."/>
            <person name="Feldbrugge M."/>
            <person name="Basse C.W."/>
            <person name="Steinberg G."/>
            <person name="Ibeas J.I."/>
            <person name="Holloman W."/>
            <person name="Guzman P."/>
            <person name="Farman M."/>
            <person name="Stajich J.E."/>
            <person name="Sentandreu R."/>
            <person name="Gonzalez-Prieto J.M."/>
            <person name="Kennell J.C."/>
            <person name="Molina L."/>
            <person name="Schirawski J."/>
            <person name="Mendoza-Mendoza A."/>
            <person name="Greilinger D."/>
            <person name="Munch K."/>
            <person name="Rossel N."/>
            <person name="Scherer M."/>
            <person name="Vranes M."/>
            <person name="Ladendorf O."/>
            <person name="Vincon V."/>
            <person name="Fuchs U."/>
            <person name="Sandrock B."/>
            <person name="Meng S."/>
            <person name="Ho E.C."/>
            <person name="Cahill M.J."/>
            <person name="Boyce K.J."/>
            <person name="Klose J."/>
            <person name="Klosterman S.J."/>
            <person name="Deelstra H.J."/>
            <person name="Ortiz-Castellanos L."/>
            <person name="Li W."/>
            <person name="Sanchez-Alonso P."/>
            <person name="Schreier P.H."/>
            <person name="Hauser-Hahn I."/>
            <person name="Vaupel M."/>
            <person name="Koopmann E."/>
            <person name="Friedrich G."/>
            <person name="Voss H."/>
            <person name="Schluter T."/>
            <person name="Margolis J."/>
            <person name="Platt D."/>
            <person name="Swimmer C."/>
            <person name="Gnirke A."/>
            <person name="Chen F."/>
            <person name="Vysotskaia V."/>
            <person name="Mannhaupt G."/>
            <person name="Guldener U."/>
            <person name="Munsterkotter M."/>
            <person name="Haase D."/>
            <person name="Oesterheld M."/>
            <person name="Mewes H.W."/>
            <person name="Mauceli E.W."/>
            <person name="DeCaprio D."/>
            <person name="Wade C.M."/>
            <person name="Butler J."/>
            <person name="Young S."/>
            <person name="Jaffe D.B."/>
            <person name="Calvo S."/>
            <person name="Nusbaum C."/>
            <person name="Galagan J."/>
            <person name="Birren B.W."/>
        </authorList>
    </citation>
    <scope>NUCLEOTIDE SEQUENCE [LARGE SCALE GENOMIC DNA]</scope>
    <source>
        <strain evidence="8">DSM 14603 / FGSC 9021 / UM521</strain>
    </source>
</reference>
<dbReference type="KEGG" id="uma:UMAG_06473"/>
<dbReference type="GO" id="GO:0005506">
    <property type="term" value="F:iron ion binding"/>
    <property type="evidence" value="ECO:0007669"/>
    <property type="project" value="InterPro"/>
</dbReference>
<evidence type="ECO:0000313" key="8">
    <source>
        <dbReference type="Proteomes" id="UP000000561"/>
    </source>
</evidence>
<gene>
    <name evidence="7" type="ORF">UMAG_06473</name>
</gene>
<dbReference type="STRING" id="237631.A0A0D1E926"/>
<organism evidence="7 8">
    <name type="scientific">Mycosarcoma maydis</name>
    <name type="common">Corn smut fungus</name>
    <name type="synonym">Ustilago maydis</name>
    <dbReference type="NCBI Taxonomy" id="5270"/>
    <lineage>
        <taxon>Eukaryota</taxon>
        <taxon>Fungi</taxon>
        <taxon>Dikarya</taxon>
        <taxon>Basidiomycota</taxon>
        <taxon>Ustilaginomycotina</taxon>
        <taxon>Ustilaginomycetes</taxon>
        <taxon>Ustilaginales</taxon>
        <taxon>Ustilaginaceae</taxon>
        <taxon>Mycosarcoma</taxon>
    </lineage>
</organism>
<feature type="binding site" description="axial binding residue" evidence="5">
    <location>
        <position position="478"/>
    </location>
    <ligand>
        <name>heme</name>
        <dbReference type="ChEBI" id="CHEBI:30413"/>
    </ligand>
    <ligandPart>
        <name>Fe</name>
        <dbReference type="ChEBI" id="CHEBI:18248"/>
    </ligandPart>
</feature>
<dbReference type="AlphaFoldDB" id="A0A0D1E926"/>
<dbReference type="eggNOG" id="KOG0157">
    <property type="taxonomic scope" value="Eukaryota"/>
</dbReference>
<dbReference type="GO" id="GO:0004497">
    <property type="term" value="F:monooxygenase activity"/>
    <property type="evidence" value="ECO:0007669"/>
    <property type="project" value="UniProtKB-KW"/>
</dbReference>
<dbReference type="InterPro" id="IPR001128">
    <property type="entry name" value="Cyt_P450"/>
</dbReference>
<evidence type="ECO:0000256" key="3">
    <source>
        <dbReference type="ARBA" id="ARBA00023002"/>
    </source>
</evidence>
<dbReference type="GO" id="GO:0020037">
    <property type="term" value="F:heme binding"/>
    <property type="evidence" value="ECO:0007669"/>
    <property type="project" value="InterPro"/>
</dbReference>
<dbReference type="Proteomes" id="UP000000561">
    <property type="component" value="Chromosome 3"/>
</dbReference>
<dbReference type="GO" id="GO:0006629">
    <property type="term" value="P:lipid metabolic process"/>
    <property type="evidence" value="ECO:0007669"/>
    <property type="project" value="UniProtKB-ARBA"/>
</dbReference>
<proteinExistence type="inferred from homology"/>
<comment type="similarity">
    <text evidence="1 6">Belongs to the cytochrome P450 family.</text>
</comment>
<keyword evidence="8" id="KW-1185">Reference proteome</keyword>
<comment type="cofactor">
    <cofactor evidence="5">
        <name>heme</name>
        <dbReference type="ChEBI" id="CHEBI:30413"/>
    </cofactor>
</comment>
<dbReference type="EMBL" id="CM003142">
    <property type="protein sequence ID" value="KIS70895.1"/>
    <property type="molecule type" value="Genomic_DNA"/>
</dbReference>
<dbReference type="PRINTS" id="PR00385">
    <property type="entry name" value="P450"/>
</dbReference>
<evidence type="ECO:0000256" key="2">
    <source>
        <dbReference type="ARBA" id="ARBA00022723"/>
    </source>
</evidence>
<dbReference type="InterPro" id="IPR002401">
    <property type="entry name" value="Cyt_P450_E_grp-I"/>
</dbReference>
<evidence type="ECO:0008006" key="9">
    <source>
        <dbReference type="Google" id="ProtNLM"/>
    </source>
</evidence>
<dbReference type="RefSeq" id="XP_011387938.1">
    <property type="nucleotide sequence ID" value="XM_011389636.1"/>
</dbReference>
<sequence length="541" mass="62119">MISLVQHSFDFFETRLGLAVGFIITLALVYRDRAVFVAKCDHIKGPPGLPLLGNTLQVFKEAADPLQAMLSRSAVYGLPNTMTVLGMGRAINITRPDWIQHVQKTNFSNYVKGPKLHTCLKDLLGDGIFNADGHSWKAQRKVGSNIMTMSNLKNLVAGVLDAQSQRFSDLLQQAAKQGTPIDLQKAYFDFTIQTFLRIAFSTDLETVQSTRIATRSEQQKAAQHLSFADAFDLAQRLTVRRINRPWWKLTRRWEPSEKKLEHAIRTIDRYLYPLIERRSQNKSKADKRHADLLDLFLSYRDDQDQPLTPKQLRDALLNYLLAGRDTTAESLSWASFELLRHPEVVHDLRQELMSHSIWFDPHQKIDDDDAEQRSSSFELSHTKQLHHVRSIYHESLRLHPSVPRSSKIALQDDVLPGGVVVPKDTTVIWSDWLLARNKSVWGDDADEWKPRRWLNAEGEFINESPWKFHAFNGGPRTCLGIQLAQFQGMYMLSRIFSDFDLELESDRGLHFEPEVENTLTLPMKHPLMVRVYTRAKTSRAP</sequence>
<accession>A0A0D1E926</accession>
<evidence type="ECO:0000256" key="1">
    <source>
        <dbReference type="ARBA" id="ARBA00010617"/>
    </source>
</evidence>
<protein>
    <recommendedName>
        <fullName evidence="9">Cytochrome P450</fullName>
    </recommendedName>
</protein>
<dbReference type="InParanoid" id="A0A0D1E926"/>
<name>A0A0D1E926_MYCMD</name>